<evidence type="ECO:0000313" key="13">
    <source>
        <dbReference type="EMBL" id="ANY76389.1"/>
    </source>
</evidence>
<keyword evidence="7" id="KW-0676">Redox-active center</keyword>
<dbReference type="InterPro" id="IPR050924">
    <property type="entry name" value="Peroxiredoxin_BCP/PrxQ"/>
</dbReference>
<evidence type="ECO:0000256" key="3">
    <source>
        <dbReference type="ARBA" id="ARBA00022559"/>
    </source>
</evidence>
<comment type="function">
    <text evidence="1">Thiol-specific peroxidase that catalyzes the reduction of hydrogen peroxide and organic hydroperoxides to water and alcohols, respectively. Plays a role in cell protection against oxidative stress by detoxifying peroxides and as sensor of hydrogen peroxide-mediated signaling events.</text>
</comment>
<dbReference type="KEGG" id="pib:BBD41_01980"/>
<keyword evidence="4" id="KW-0049">Antioxidant</keyword>
<proteinExistence type="inferred from homology"/>
<evidence type="ECO:0000256" key="2">
    <source>
        <dbReference type="ARBA" id="ARBA00013017"/>
    </source>
</evidence>
<evidence type="ECO:0000256" key="9">
    <source>
        <dbReference type="ARBA" id="ARBA00038489"/>
    </source>
</evidence>
<dbReference type="GO" id="GO:0005737">
    <property type="term" value="C:cytoplasm"/>
    <property type="evidence" value="ECO:0007669"/>
    <property type="project" value="TreeGrafter"/>
</dbReference>
<dbReference type="InterPro" id="IPR036249">
    <property type="entry name" value="Thioredoxin-like_sf"/>
</dbReference>
<dbReference type="EMBL" id="CP016809">
    <property type="protein sequence ID" value="ANY76389.1"/>
    <property type="molecule type" value="Genomic_DNA"/>
</dbReference>
<evidence type="ECO:0000256" key="4">
    <source>
        <dbReference type="ARBA" id="ARBA00022862"/>
    </source>
</evidence>
<dbReference type="PANTHER" id="PTHR42801">
    <property type="entry name" value="THIOREDOXIN-DEPENDENT PEROXIDE REDUCTASE"/>
    <property type="match status" value="1"/>
</dbReference>
<evidence type="ECO:0000256" key="5">
    <source>
        <dbReference type="ARBA" id="ARBA00023002"/>
    </source>
</evidence>
<reference evidence="13" key="1">
    <citation type="submission" date="2016-08" db="EMBL/GenBank/DDBJ databases">
        <title>Complete Genome Seqeunce of Paenibacillus sp. nov. IHBB 9852 from high altitute lake of Indian trans-Himalayas.</title>
        <authorList>
            <person name="Kiran S."/>
            <person name="Swarnkar M.K."/>
            <person name="Rana A."/>
            <person name="Tewari R."/>
            <person name="Gulati A."/>
        </authorList>
    </citation>
    <scope>NUCLEOTIDE SEQUENCE [LARGE SCALE GENOMIC DNA]</scope>
    <source>
        <strain evidence="13">IHBB 9852</strain>
    </source>
</reference>
<evidence type="ECO:0000256" key="8">
    <source>
        <dbReference type="ARBA" id="ARBA00032824"/>
    </source>
</evidence>
<dbReference type="Pfam" id="PF00578">
    <property type="entry name" value="AhpC-TSA"/>
    <property type="match status" value="1"/>
</dbReference>
<keyword evidence="5" id="KW-0560">Oxidoreductase</keyword>
<dbReference type="InterPro" id="IPR013766">
    <property type="entry name" value="Thioredoxin_domain"/>
</dbReference>
<organism evidence="13">
    <name type="scientific">Paenibacillus ihbetae</name>
    <dbReference type="NCBI Taxonomy" id="1870820"/>
    <lineage>
        <taxon>Bacteria</taxon>
        <taxon>Bacillati</taxon>
        <taxon>Bacillota</taxon>
        <taxon>Bacilli</taxon>
        <taxon>Bacillales</taxon>
        <taxon>Paenibacillaceae</taxon>
        <taxon>Paenibacillus</taxon>
    </lineage>
</organism>
<keyword evidence="3" id="KW-0575">Peroxidase</keyword>
<gene>
    <name evidence="13" type="ORF">BBD41_01980</name>
</gene>
<feature type="domain" description="Thioredoxin" evidence="12">
    <location>
        <begin position="28"/>
        <end position="199"/>
    </location>
</feature>
<evidence type="ECO:0000256" key="10">
    <source>
        <dbReference type="ARBA" id="ARBA00041373"/>
    </source>
</evidence>
<evidence type="ECO:0000256" key="6">
    <source>
        <dbReference type="ARBA" id="ARBA00023157"/>
    </source>
</evidence>
<dbReference type="CDD" id="cd02970">
    <property type="entry name" value="PRX_like2"/>
    <property type="match status" value="1"/>
</dbReference>
<protein>
    <recommendedName>
        <fullName evidence="2">thioredoxin-dependent peroxiredoxin</fullName>
        <ecNumber evidence="2">1.11.1.24</ecNumber>
    </recommendedName>
    <alternativeName>
        <fullName evidence="10">Bacterioferritin comigratory protein</fullName>
    </alternativeName>
    <alternativeName>
        <fullName evidence="8">Thioredoxin peroxidase</fullName>
    </alternativeName>
</protein>
<name>A0A1B2E8W7_9BACL</name>
<dbReference type="SUPFAM" id="SSF52833">
    <property type="entry name" value="Thioredoxin-like"/>
    <property type="match status" value="1"/>
</dbReference>
<dbReference type="Gene3D" id="3.40.30.10">
    <property type="entry name" value="Glutaredoxin"/>
    <property type="match status" value="1"/>
</dbReference>
<comment type="similarity">
    <text evidence="9">Belongs to the peroxiredoxin family. BCP/PrxQ subfamily.</text>
</comment>
<sequence>MEVLPQDVIEAFEQSIQDLRDSGAAKGLSVGAVAPDFTLVNHAGESITLSEKLLKGPVIITFYRGEWCPFCNLELRAYQRIMDDIHEAGSDLLAISPMTPDHSLTIQEKNGLDFHVLSDLNNQVAEKYRLQFKLPEELQSVYRTLGFALDQFNGDDSWQLPVPATFIVDQQGIIRFADVNPDYKVRAEPSEVLSKLLFI</sequence>
<evidence type="ECO:0000259" key="12">
    <source>
        <dbReference type="PROSITE" id="PS51352"/>
    </source>
</evidence>
<evidence type="ECO:0000256" key="7">
    <source>
        <dbReference type="ARBA" id="ARBA00023284"/>
    </source>
</evidence>
<accession>A0A1B2E8W7</accession>
<comment type="catalytic activity">
    <reaction evidence="11">
        <text>a hydroperoxide + [thioredoxin]-dithiol = an alcohol + [thioredoxin]-disulfide + H2O</text>
        <dbReference type="Rhea" id="RHEA:62620"/>
        <dbReference type="Rhea" id="RHEA-COMP:10698"/>
        <dbReference type="Rhea" id="RHEA-COMP:10700"/>
        <dbReference type="ChEBI" id="CHEBI:15377"/>
        <dbReference type="ChEBI" id="CHEBI:29950"/>
        <dbReference type="ChEBI" id="CHEBI:30879"/>
        <dbReference type="ChEBI" id="CHEBI:35924"/>
        <dbReference type="ChEBI" id="CHEBI:50058"/>
        <dbReference type="EC" id="1.11.1.24"/>
    </reaction>
</comment>
<dbReference type="PANTHER" id="PTHR42801:SF7">
    <property type="entry name" value="SLL1159 PROTEIN"/>
    <property type="match status" value="1"/>
</dbReference>
<dbReference type="PROSITE" id="PS51352">
    <property type="entry name" value="THIOREDOXIN_2"/>
    <property type="match status" value="1"/>
</dbReference>
<dbReference type="GO" id="GO:0008379">
    <property type="term" value="F:thioredoxin peroxidase activity"/>
    <property type="evidence" value="ECO:0007669"/>
    <property type="project" value="TreeGrafter"/>
</dbReference>
<dbReference type="GO" id="GO:0034599">
    <property type="term" value="P:cellular response to oxidative stress"/>
    <property type="evidence" value="ECO:0007669"/>
    <property type="project" value="TreeGrafter"/>
</dbReference>
<dbReference type="InterPro" id="IPR000866">
    <property type="entry name" value="AhpC/TSA"/>
</dbReference>
<evidence type="ECO:0000256" key="11">
    <source>
        <dbReference type="ARBA" id="ARBA00049091"/>
    </source>
</evidence>
<dbReference type="EC" id="1.11.1.24" evidence="2"/>
<dbReference type="AlphaFoldDB" id="A0A1B2E8W7"/>
<evidence type="ECO:0000256" key="1">
    <source>
        <dbReference type="ARBA" id="ARBA00003330"/>
    </source>
</evidence>
<keyword evidence="6" id="KW-1015">Disulfide bond</keyword>
<dbReference type="GO" id="GO:0045454">
    <property type="term" value="P:cell redox homeostasis"/>
    <property type="evidence" value="ECO:0007669"/>
    <property type="project" value="TreeGrafter"/>
</dbReference>